<sequence length="405" mass="43389">MQRLITCLLILGFVPPCLCVRWSVRTQNKTYNVIDYGAHGDGKLDDSRAFVSAWKDTCATQGRPTLLIPQNGVFLLKGIALNGPCNATNVNIKLQGKIVAPTKDEWLKVITSNLILFSNVNGLSIDGSGGSIEGNGSSWWQCISCGRPTILRFKFCNDLTARNLNITNSPKAHIRINNCENATFSNISIHSPGDSANTDGIDIFTSKNILIQDSTIHCGDDCIAISGGSSHINATGIACGPGHGISIGSLGRDESYETVEEVYVKNCSFTNTTNGARIKTAPGGSGYARNITFEDITLMQAQNPIIIDQYYPKKNSTTKALNVSDVTFRGFNGTSATDEAITLNCSLPGCFNIVLDDIDIVSSESGKPVSCSCNNAHGTVTSTHPNCSLSSSIMSPSHIYKKSNM</sequence>
<dbReference type="AlphaFoldDB" id="A0AAN9WXQ2"/>
<protein>
    <recommendedName>
        <fullName evidence="13">Polygalacturonase</fullName>
    </recommendedName>
</protein>
<dbReference type="GO" id="GO:0005975">
    <property type="term" value="P:carbohydrate metabolic process"/>
    <property type="evidence" value="ECO:0007669"/>
    <property type="project" value="InterPro"/>
</dbReference>
<dbReference type="SMART" id="SM00710">
    <property type="entry name" value="PbH1"/>
    <property type="match status" value="5"/>
</dbReference>
<evidence type="ECO:0000256" key="7">
    <source>
        <dbReference type="ARBA" id="ARBA00023316"/>
    </source>
</evidence>
<evidence type="ECO:0000256" key="5">
    <source>
        <dbReference type="ARBA" id="ARBA00022801"/>
    </source>
</evidence>
<proteinExistence type="inferred from homology"/>
<dbReference type="Gene3D" id="2.160.20.10">
    <property type="entry name" value="Single-stranded right-handed beta-helix, Pectin lyase-like"/>
    <property type="match status" value="1"/>
</dbReference>
<keyword evidence="6 9" id="KW-0326">Glycosidase</keyword>
<keyword evidence="10" id="KW-0732">Signal</keyword>
<keyword evidence="7" id="KW-0961">Cell wall biogenesis/degradation</keyword>
<evidence type="ECO:0000256" key="2">
    <source>
        <dbReference type="ARBA" id="ARBA00008834"/>
    </source>
</evidence>
<dbReference type="Pfam" id="PF00295">
    <property type="entry name" value="Glyco_hydro_28"/>
    <property type="match status" value="1"/>
</dbReference>
<dbReference type="InterPro" id="IPR012334">
    <property type="entry name" value="Pectin_lyas_fold"/>
</dbReference>
<evidence type="ECO:0000256" key="3">
    <source>
        <dbReference type="ARBA" id="ARBA00022512"/>
    </source>
</evidence>
<feature type="signal peptide" evidence="10">
    <location>
        <begin position="1"/>
        <end position="19"/>
    </location>
</feature>
<gene>
    <name evidence="11" type="ORF">VNO80_01854</name>
</gene>
<evidence type="ECO:0000256" key="1">
    <source>
        <dbReference type="ARBA" id="ARBA00004191"/>
    </source>
</evidence>
<reference evidence="11 12" key="1">
    <citation type="submission" date="2024-01" db="EMBL/GenBank/DDBJ databases">
        <title>The genomes of 5 underutilized Papilionoideae crops provide insights into root nodulation and disease resistanc.</title>
        <authorList>
            <person name="Jiang F."/>
        </authorList>
    </citation>
    <scope>NUCLEOTIDE SEQUENCE [LARGE SCALE GENOMIC DNA]</scope>
    <source>
        <strain evidence="11">JINMINGXINNONG_FW02</strain>
        <tissue evidence="11">Leaves</tissue>
    </source>
</reference>
<comment type="caution">
    <text evidence="11">The sequence shown here is derived from an EMBL/GenBank/DDBJ whole genome shotgun (WGS) entry which is preliminary data.</text>
</comment>
<dbReference type="InterPro" id="IPR000743">
    <property type="entry name" value="Glyco_hydro_28"/>
</dbReference>
<keyword evidence="3" id="KW-0134">Cell wall</keyword>
<dbReference type="EMBL" id="JAYMYR010000001">
    <property type="protein sequence ID" value="KAK7382785.1"/>
    <property type="molecule type" value="Genomic_DNA"/>
</dbReference>
<dbReference type="PANTHER" id="PTHR31375">
    <property type="match status" value="1"/>
</dbReference>
<evidence type="ECO:0000256" key="9">
    <source>
        <dbReference type="RuleBase" id="RU361169"/>
    </source>
</evidence>
<evidence type="ECO:0000256" key="10">
    <source>
        <dbReference type="SAM" id="SignalP"/>
    </source>
</evidence>
<dbReference type="GO" id="GO:0004650">
    <property type="term" value="F:polygalacturonase activity"/>
    <property type="evidence" value="ECO:0007669"/>
    <property type="project" value="InterPro"/>
</dbReference>
<evidence type="ECO:0000256" key="8">
    <source>
        <dbReference type="PROSITE-ProRule" id="PRU10052"/>
    </source>
</evidence>
<dbReference type="InterPro" id="IPR006626">
    <property type="entry name" value="PbH1"/>
</dbReference>
<feature type="active site" evidence="8">
    <location>
        <position position="243"/>
    </location>
</feature>
<keyword evidence="5 9" id="KW-0378">Hydrolase</keyword>
<dbReference type="PROSITE" id="PS00502">
    <property type="entry name" value="POLYGALACTURONASE"/>
    <property type="match status" value="1"/>
</dbReference>
<evidence type="ECO:0000313" key="12">
    <source>
        <dbReference type="Proteomes" id="UP001374584"/>
    </source>
</evidence>
<comment type="similarity">
    <text evidence="2 9">Belongs to the glycosyl hydrolase 28 family.</text>
</comment>
<feature type="chain" id="PRO_5042871858" description="Polygalacturonase" evidence="10">
    <location>
        <begin position="20"/>
        <end position="405"/>
    </location>
</feature>
<keyword evidence="4" id="KW-0964">Secreted</keyword>
<evidence type="ECO:0000313" key="11">
    <source>
        <dbReference type="EMBL" id="KAK7382785.1"/>
    </source>
</evidence>
<evidence type="ECO:0000256" key="4">
    <source>
        <dbReference type="ARBA" id="ARBA00022525"/>
    </source>
</evidence>
<dbReference type="InterPro" id="IPR011050">
    <property type="entry name" value="Pectin_lyase_fold/virulence"/>
</dbReference>
<dbReference type="Proteomes" id="UP001374584">
    <property type="component" value="Unassembled WGS sequence"/>
</dbReference>
<evidence type="ECO:0008006" key="13">
    <source>
        <dbReference type="Google" id="ProtNLM"/>
    </source>
</evidence>
<comment type="subcellular location">
    <subcellularLocation>
        <location evidence="1">Secreted</location>
        <location evidence="1">Cell wall</location>
    </subcellularLocation>
</comment>
<organism evidence="11 12">
    <name type="scientific">Phaseolus coccineus</name>
    <name type="common">Scarlet runner bean</name>
    <name type="synonym">Phaseolus multiflorus</name>
    <dbReference type="NCBI Taxonomy" id="3886"/>
    <lineage>
        <taxon>Eukaryota</taxon>
        <taxon>Viridiplantae</taxon>
        <taxon>Streptophyta</taxon>
        <taxon>Embryophyta</taxon>
        <taxon>Tracheophyta</taxon>
        <taxon>Spermatophyta</taxon>
        <taxon>Magnoliopsida</taxon>
        <taxon>eudicotyledons</taxon>
        <taxon>Gunneridae</taxon>
        <taxon>Pentapetalae</taxon>
        <taxon>rosids</taxon>
        <taxon>fabids</taxon>
        <taxon>Fabales</taxon>
        <taxon>Fabaceae</taxon>
        <taxon>Papilionoideae</taxon>
        <taxon>50 kb inversion clade</taxon>
        <taxon>NPAAA clade</taxon>
        <taxon>indigoferoid/millettioid clade</taxon>
        <taxon>Phaseoleae</taxon>
        <taxon>Phaseolus</taxon>
    </lineage>
</organism>
<name>A0AAN9WXQ2_PHACN</name>
<dbReference type="GO" id="GO:0071555">
    <property type="term" value="P:cell wall organization"/>
    <property type="evidence" value="ECO:0007669"/>
    <property type="project" value="UniProtKB-KW"/>
</dbReference>
<keyword evidence="12" id="KW-1185">Reference proteome</keyword>
<accession>A0AAN9WXQ2</accession>
<dbReference type="SUPFAM" id="SSF51126">
    <property type="entry name" value="Pectin lyase-like"/>
    <property type="match status" value="1"/>
</dbReference>
<evidence type="ECO:0000256" key="6">
    <source>
        <dbReference type="ARBA" id="ARBA00023295"/>
    </source>
</evidence>